<feature type="region of interest" description="Disordered" evidence="1">
    <location>
        <begin position="1"/>
        <end position="21"/>
    </location>
</feature>
<comment type="caution">
    <text evidence="2">The sequence shown here is derived from an EMBL/GenBank/DDBJ whole genome shotgun (WGS) entry which is preliminary data.</text>
</comment>
<accession>A0A5B7D2N9</accession>
<name>A0A5B7D2N9_PORTR</name>
<protein>
    <submittedName>
        <fullName evidence="2">Uncharacterized protein</fullName>
    </submittedName>
</protein>
<dbReference type="AlphaFoldDB" id="A0A5B7D2N9"/>
<organism evidence="2 3">
    <name type="scientific">Portunus trituberculatus</name>
    <name type="common">Swimming crab</name>
    <name type="synonym">Neptunus trituberculatus</name>
    <dbReference type="NCBI Taxonomy" id="210409"/>
    <lineage>
        <taxon>Eukaryota</taxon>
        <taxon>Metazoa</taxon>
        <taxon>Ecdysozoa</taxon>
        <taxon>Arthropoda</taxon>
        <taxon>Crustacea</taxon>
        <taxon>Multicrustacea</taxon>
        <taxon>Malacostraca</taxon>
        <taxon>Eumalacostraca</taxon>
        <taxon>Eucarida</taxon>
        <taxon>Decapoda</taxon>
        <taxon>Pleocyemata</taxon>
        <taxon>Brachyura</taxon>
        <taxon>Eubrachyura</taxon>
        <taxon>Portunoidea</taxon>
        <taxon>Portunidae</taxon>
        <taxon>Portuninae</taxon>
        <taxon>Portunus</taxon>
    </lineage>
</organism>
<dbReference type="EMBL" id="VSRR010000462">
    <property type="protein sequence ID" value="MPC15899.1"/>
    <property type="molecule type" value="Genomic_DNA"/>
</dbReference>
<gene>
    <name evidence="2" type="ORF">E2C01_008702</name>
</gene>
<feature type="region of interest" description="Disordered" evidence="1">
    <location>
        <begin position="62"/>
        <end position="87"/>
    </location>
</feature>
<sequence length="87" mass="9472">MGMRQHTVTPDRAVRQRQSGREGRIGVELWELCTASRTVSPDGMGGGEGRRNFGDWILSRQRREEEGTLGTGLSASADTGSVEPVKV</sequence>
<evidence type="ECO:0000256" key="1">
    <source>
        <dbReference type="SAM" id="MobiDB-lite"/>
    </source>
</evidence>
<keyword evidence="3" id="KW-1185">Reference proteome</keyword>
<reference evidence="2 3" key="1">
    <citation type="submission" date="2019-05" db="EMBL/GenBank/DDBJ databases">
        <title>Another draft genome of Portunus trituberculatus and its Hox gene families provides insights of decapod evolution.</title>
        <authorList>
            <person name="Jeong J.-H."/>
            <person name="Song I."/>
            <person name="Kim S."/>
            <person name="Choi T."/>
            <person name="Kim D."/>
            <person name="Ryu S."/>
            <person name="Kim W."/>
        </authorList>
    </citation>
    <scope>NUCLEOTIDE SEQUENCE [LARGE SCALE GENOMIC DNA]</scope>
    <source>
        <tissue evidence="2">Muscle</tissue>
    </source>
</reference>
<dbReference type="Proteomes" id="UP000324222">
    <property type="component" value="Unassembled WGS sequence"/>
</dbReference>
<evidence type="ECO:0000313" key="2">
    <source>
        <dbReference type="EMBL" id="MPC15899.1"/>
    </source>
</evidence>
<proteinExistence type="predicted"/>
<evidence type="ECO:0000313" key="3">
    <source>
        <dbReference type="Proteomes" id="UP000324222"/>
    </source>
</evidence>